<evidence type="ECO:0000313" key="3">
    <source>
        <dbReference type="Proteomes" id="UP001218629"/>
    </source>
</evidence>
<organism evidence="2 3">
    <name type="scientific">Streptomyces yunnanensis</name>
    <dbReference type="NCBI Taxonomy" id="156453"/>
    <lineage>
        <taxon>Bacteria</taxon>
        <taxon>Bacillati</taxon>
        <taxon>Actinomycetota</taxon>
        <taxon>Actinomycetes</taxon>
        <taxon>Kitasatosporales</taxon>
        <taxon>Streptomycetaceae</taxon>
        <taxon>Streptomyces</taxon>
    </lineage>
</organism>
<feature type="region of interest" description="Disordered" evidence="1">
    <location>
        <begin position="1"/>
        <end position="20"/>
    </location>
</feature>
<evidence type="ECO:0000256" key="1">
    <source>
        <dbReference type="SAM" id="MobiDB-lite"/>
    </source>
</evidence>
<proteinExistence type="predicted"/>
<accession>A0ABY8AD99</accession>
<gene>
    <name evidence="2" type="ORF">MOV08_27890</name>
</gene>
<dbReference type="EMBL" id="CP095749">
    <property type="protein sequence ID" value="WEB42694.1"/>
    <property type="molecule type" value="Genomic_DNA"/>
</dbReference>
<keyword evidence="3" id="KW-1185">Reference proteome</keyword>
<sequence>MPPVVAHDHMPGVGHVGERPAERGCRLDELLVVPAARYTTPDAEVAFPPAANYGLN</sequence>
<dbReference type="Proteomes" id="UP001218629">
    <property type="component" value="Chromosome"/>
</dbReference>
<evidence type="ECO:0000313" key="2">
    <source>
        <dbReference type="EMBL" id="WEB42694.1"/>
    </source>
</evidence>
<name>A0ABY8AD99_9ACTN</name>
<reference evidence="2 3" key="1">
    <citation type="submission" date="2022-03" db="EMBL/GenBank/DDBJ databases">
        <title>Streptomyces yunnanensis P86,complete genome.</title>
        <authorList>
            <person name="Chen S."/>
            <person name="Zhang Q."/>
        </authorList>
    </citation>
    <scope>NUCLEOTIDE SEQUENCE [LARGE SCALE GENOMIC DNA]</scope>
    <source>
        <strain evidence="2 3">P86</strain>
    </source>
</reference>
<dbReference type="RefSeq" id="WP_275309310.1">
    <property type="nucleotide sequence ID" value="NZ_CP095749.1"/>
</dbReference>
<protein>
    <submittedName>
        <fullName evidence="2">Uncharacterized protein</fullName>
    </submittedName>
</protein>